<evidence type="ECO:0000256" key="2">
    <source>
        <dbReference type="ARBA" id="ARBA00004123"/>
    </source>
</evidence>
<organism evidence="9 10">
    <name type="scientific">Dryococelus australis</name>
    <dbReference type="NCBI Taxonomy" id="614101"/>
    <lineage>
        <taxon>Eukaryota</taxon>
        <taxon>Metazoa</taxon>
        <taxon>Ecdysozoa</taxon>
        <taxon>Arthropoda</taxon>
        <taxon>Hexapoda</taxon>
        <taxon>Insecta</taxon>
        <taxon>Pterygota</taxon>
        <taxon>Neoptera</taxon>
        <taxon>Polyneoptera</taxon>
        <taxon>Phasmatodea</taxon>
        <taxon>Verophasmatodea</taxon>
        <taxon>Anareolatae</taxon>
        <taxon>Phasmatidae</taxon>
        <taxon>Eurycanthinae</taxon>
        <taxon>Dryococelus</taxon>
    </lineage>
</organism>
<sequence>MRRARCMHAASKAKKKGCVLQRRAMASGVEAATTPVMEKLLCLFTFNIFLCQNRKIRYWTHPIVSSRLLKGAFVTLIGELRENEYNFLNYFRMSIQSFDELLCKLETTIKGKDTNIRMCIRPLEIYLGSSRTFADLNYQYRMGKTTLALVINKVCKAVWKVLRKECVPPLTKERWLENSRVFETLANFPNCLGALNGKHIRIITPQFGGSQSFNYKMINSVVLFLIADANDLFNYFEVGSYGKESDNRIFKNSKQYKLVESGQANIPNARPLLGTTESTMPFTFIGDEAFSLSNSVFRPHTGTFISHNKRVLNYRLCRARRYVECAFGILTNNGV</sequence>
<keyword evidence="4" id="KW-0540">Nuclease</keyword>
<comment type="caution">
    <text evidence="9">The sequence shown here is derived from an EMBL/GenBank/DDBJ whole genome shotgun (WGS) entry which is preliminary data.</text>
</comment>
<dbReference type="PANTHER" id="PTHR22930:SF269">
    <property type="entry name" value="NUCLEASE HARBI1-LIKE PROTEIN"/>
    <property type="match status" value="1"/>
</dbReference>
<evidence type="ECO:0000256" key="3">
    <source>
        <dbReference type="ARBA" id="ARBA00006958"/>
    </source>
</evidence>
<reference evidence="9 10" key="1">
    <citation type="submission" date="2023-02" db="EMBL/GenBank/DDBJ databases">
        <title>LHISI_Scaffold_Assembly.</title>
        <authorList>
            <person name="Stuart O.P."/>
            <person name="Cleave R."/>
            <person name="Magrath M.J.L."/>
            <person name="Mikheyev A.S."/>
        </authorList>
    </citation>
    <scope>NUCLEOTIDE SEQUENCE [LARGE SCALE GENOMIC DNA]</scope>
    <source>
        <strain evidence="9">Daus_M_001</strain>
        <tissue evidence="9">Leg muscle</tissue>
    </source>
</reference>
<dbReference type="InterPro" id="IPR027806">
    <property type="entry name" value="HARBI1_dom"/>
</dbReference>
<keyword evidence="10" id="KW-1185">Reference proteome</keyword>
<evidence type="ECO:0000313" key="9">
    <source>
        <dbReference type="EMBL" id="KAJ8886857.1"/>
    </source>
</evidence>
<name>A0ABQ9HR72_9NEOP</name>
<dbReference type="Pfam" id="PF13359">
    <property type="entry name" value="DDE_Tnp_4"/>
    <property type="match status" value="1"/>
</dbReference>
<keyword evidence="6" id="KW-0378">Hydrolase</keyword>
<proteinExistence type="inferred from homology"/>
<evidence type="ECO:0000313" key="10">
    <source>
        <dbReference type="Proteomes" id="UP001159363"/>
    </source>
</evidence>
<evidence type="ECO:0000256" key="4">
    <source>
        <dbReference type="ARBA" id="ARBA00022722"/>
    </source>
</evidence>
<gene>
    <name evidence="9" type="ORF">PR048_013069</name>
</gene>
<evidence type="ECO:0000256" key="6">
    <source>
        <dbReference type="ARBA" id="ARBA00022801"/>
    </source>
</evidence>
<accession>A0ABQ9HR72</accession>
<protein>
    <recommendedName>
        <fullName evidence="8">DDE Tnp4 domain-containing protein</fullName>
    </recommendedName>
</protein>
<evidence type="ECO:0000259" key="8">
    <source>
        <dbReference type="Pfam" id="PF13359"/>
    </source>
</evidence>
<dbReference type="InterPro" id="IPR045249">
    <property type="entry name" value="HARBI1-like"/>
</dbReference>
<dbReference type="EMBL" id="JARBHB010000004">
    <property type="protein sequence ID" value="KAJ8886857.1"/>
    <property type="molecule type" value="Genomic_DNA"/>
</dbReference>
<dbReference type="Proteomes" id="UP001159363">
    <property type="component" value="Chromosome X"/>
</dbReference>
<evidence type="ECO:0000256" key="7">
    <source>
        <dbReference type="ARBA" id="ARBA00023242"/>
    </source>
</evidence>
<comment type="similarity">
    <text evidence="3">Belongs to the HARBI1 family.</text>
</comment>
<comment type="cofactor">
    <cofactor evidence="1">
        <name>a divalent metal cation</name>
        <dbReference type="ChEBI" id="CHEBI:60240"/>
    </cofactor>
</comment>
<feature type="domain" description="DDE Tnp4" evidence="8">
    <location>
        <begin position="196"/>
        <end position="331"/>
    </location>
</feature>
<keyword evidence="7" id="KW-0539">Nucleus</keyword>
<comment type="subcellular location">
    <subcellularLocation>
        <location evidence="2">Nucleus</location>
    </subcellularLocation>
</comment>
<evidence type="ECO:0000256" key="5">
    <source>
        <dbReference type="ARBA" id="ARBA00022723"/>
    </source>
</evidence>
<dbReference type="PANTHER" id="PTHR22930">
    <property type="match status" value="1"/>
</dbReference>
<evidence type="ECO:0000256" key="1">
    <source>
        <dbReference type="ARBA" id="ARBA00001968"/>
    </source>
</evidence>
<keyword evidence="5" id="KW-0479">Metal-binding</keyword>